<dbReference type="AlphaFoldDB" id="A0A814Y7Y3"/>
<accession>A0A814Y7Y3</accession>
<organism evidence="3 4">
    <name type="scientific">Rotaria magnacalcarata</name>
    <dbReference type="NCBI Taxonomy" id="392030"/>
    <lineage>
        <taxon>Eukaryota</taxon>
        <taxon>Metazoa</taxon>
        <taxon>Spiralia</taxon>
        <taxon>Gnathifera</taxon>
        <taxon>Rotifera</taxon>
        <taxon>Eurotatoria</taxon>
        <taxon>Bdelloidea</taxon>
        <taxon>Philodinida</taxon>
        <taxon>Philodinidae</taxon>
        <taxon>Rotaria</taxon>
    </lineage>
</organism>
<evidence type="ECO:0000256" key="1">
    <source>
        <dbReference type="PROSITE-ProRule" id="PRU00047"/>
    </source>
</evidence>
<name>A0A814Y7Y3_9BILA</name>
<proteinExistence type="predicted"/>
<dbReference type="GO" id="GO:0008270">
    <property type="term" value="F:zinc ion binding"/>
    <property type="evidence" value="ECO:0007669"/>
    <property type="project" value="UniProtKB-KW"/>
</dbReference>
<dbReference type="GO" id="GO:0003676">
    <property type="term" value="F:nucleic acid binding"/>
    <property type="evidence" value="ECO:0007669"/>
    <property type="project" value="InterPro"/>
</dbReference>
<dbReference type="EMBL" id="CAJNOW010000070">
    <property type="protein sequence ID" value="CAF1225649.1"/>
    <property type="molecule type" value="Genomic_DNA"/>
</dbReference>
<dbReference type="InterPro" id="IPR001878">
    <property type="entry name" value="Znf_CCHC"/>
</dbReference>
<evidence type="ECO:0000259" key="2">
    <source>
        <dbReference type="PROSITE" id="PS50158"/>
    </source>
</evidence>
<dbReference type="OrthoDB" id="1936908at2759"/>
<keyword evidence="1" id="KW-0863">Zinc-finger</keyword>
<dbReference type="CDD" id="cd00303">
    <property type="entry name" value="retropepsin_like"/>
    <property type="match status" value="1"/>
</dbReference>
<feature type="domain" description="CCHC-type" evidence="2">
    <location>
        <begin position="470"/>
        <end position="485"/>
    </location>
</feature>
<sequence>MSTSQTILELSEEQKNEDYIPPVKNKSYLQSLRMQEKIALQSIHKLTTEEMIQIDQWLSVLYRTFEDLEYPLLHRVLQATTYFNDELQMWYETTKHEINNDWSSFCDRLKQNALDRQMNPSTWNHSLSTNNDIFSFEYLIDTKFIKYSGIGDAKGWLLQTMNQFKQCGLRRLEQFQVIPFLLVDTAYLWYVENLDLIVSFGLFRKLFFQKFTCTPLKPQDIPRGDTDKTLSVVTGSSFTSHLQQTISDEIIKKPTYFRGSKDDVHDRLDKLEQRFKLRWWTQASSVIKTWSSFTEAVTHAFGSTKAQQLAFEQLKWYKQTVNQYITQYYDTIMELCKKVDAAMPDSLKLKYLMTGIKDSLKLHVALQDPKTTDVFLLIARKVEDTLSLTSSNNDIHSDHVTINAVTHSKPLTRPFIEQQSFRKFPQHTFQQPSGQQFRSNYPQTTRMETQHIRHYAPSRYSSYTQQSFCCYICGTPGHYTRDCTRTHFDSTKALHLSYKKQPINKLSSRVILADGYTSISTLGTVHLSINMGDILTTIKAFIVKELCVDCILGMDFISKYKMIINTEERTVSIRDNHKRTTLQFDVNKHCINYPARLIKYIRIPPKITVSVPVSVAL</sequence>
<comment type="caution">
    <text evidence="3">The sequence shown here is derived from an EMBL/GenBank/DDBJ whole genome shotgun (WGS) entry which is preliminary data.</text>
</comment>
<dbReference type="InterPro" id="IPR021109">
    <property type="entry name" value="Peptidase_aspartic_dom_sf"/>
</dbReference>
<dbReference type="InterPro" id="IPR036875">
    <property type="entry name" value="Znf_CCHC_sf"/>
</dbReference>
<reference evidence="3" key="1">
    <citation type="submission" date="2021-02" db="EMBL/GenBank/DDBJ databases">
        <authorList>
            <person name="Nowell W R."/>
        </authorList>
    </citation>
    <scope>NUCLEOTIDE SEQUENCE</scope>
</reference>
<evidence type="ECO:0000313" key="3">
    <source>
        <dbReference type="EMBL" id="CAF1225649.1"/>
    </source>
</evidence>
<dbReference type="Proteomes" id="UP000663834">
    <property type="component" value="Unassembled WGS sequence"/>
</dbReference>
<dbReference type="Pfam" id="PF08284">
    <property type="entry name" value="RVP_2"/>
    <property type="match status" value="1"/>
</dbReference>
<dbReference type="Gene3D" id="2.40.70.10">
    <property type="entry name" value="Acid Proteases"/>
    <property type="match status" value="1"/>
</dbReference>
<gene>
    <name evidence="3" type="ORF">KQP761_LOCUS1036</name>
</gene>
<keyword evidence="1" id="KW-0862">Zinc</keyword>
<evidence type="ECO:0000313" key="4">
    <source>
        <dbReference type="Proteomes" id="UP000663834"/>
    </source>
</evidence>
<dbReference type="SUPFAM" id="SSF57756">
    <property type="entry name" value="Retrovirus zinc finger-like domains"/>
    <property type="match status" value="1"/>
</dbReference>
<keyword evidence="1" id="KW-0479">Metal-binding</keyword>
<dbReference type="PROSITE" id="PS50158">
    <property type="entry name" value="ZF_CCHC"/>
    <property type="match status" value="1"/>
</dbReference>
<protein>
    <recommendedName>
        <fullName evidence="2">CCHC-type domain-containing protein</fullName>
    </recommendedName>
</protein>